<dbReference type="PANTHER" id="PTHR11236">
    <property type="entry name" value="AMINOBENZOATE/ANTHRANILATE SYNTHASE"/>
    <property type="match status" value="1"/>
</dbReference>
<dbReference type="EMBL" id="JBHSEC010000003">
    <property type="protein sequence ID" value="MFC4409458.1"/>
    <property type="molecule type" value="Genomic_DNA"/>
</dbReference>
<accession>A0ABV8X2E2</accession>
<dbReference type="SUPFAM" id="SSF56322">
    <property type="entry name" value="ADC synthase"/>
    <property type="match status" value="1"/>
</dbReference>
<dbReference type="GO" id="GO:0046820">
    <property type="term" value="F:4-amino-4-deoxychorismate synthase activity"/>
    <property type="evidence" value="ECO:0007669"/>
    <property type="project" value="UniProtKB-EC"/>
</dbReference>
<dbReference type="InterPro" id="IPR005802">
    <property type="entry name" value="ADC_synth_comp_1"/>
</dbReference>
<keyword evidence="3" id="KW-1185">Reference proteome</keyword>
<dbReference type="SUPFAM" id="SSF56752">
    <property type="entry name" value="D-aminoacid aminotransferase-like PLP-dependent enzymes"/>
    <property type="match status" value="1"/>
</dbReference>
<dbReference type="InterPro" id="IPR043131">
    <property type="entry name" value="BCAT-like_N"/>
</dbReference>
<sequence>MSNTFTCSFEYVNHDGQLVPMTFTNPITIIQAIRIEEVIPALREIETAVEKGYYAAGFLSYESAPAFESAFKVHESPTMPLLWFGIFEEPEYRKLERARHYTLSEWTPNVSHEEYAASIQAIRDAIELGITYQTNYTIRLTADFEGDDLSLFTKMKRAQASNYCSYVNTGEHSILSASPELFFHLKGNHIKTKPMKGTLKRGLYYEEDEANREWLNHSEKNRSENVMIVDLLRNDLGMIAEAGSVKVTELFKIEKYPTVLQMTSTIEAEISSDKTIVDIFKALFPCGSITGAPKISTMDVIAGLETAPREVYCGTIGFITPEKEAVFNVPIRTMMIVQKTGKATYGVGGGITWDSTAEDEYEEVLAKASFLKTERPDFEILESILLEDGAYFLLTEHLQRMKKSAHYFNFEFPHKKIMETLDECSSNHPVGSFKVRLLLNKSGDVEIEAQQITQIETPILIGLAEKPVNRQNPFLYNKTTNRKIYSELKLQKQDVFDTLLWNKNHELTEFCNGNIVLEIDGDLFTPPVRSGLLPGTFRNSLLNDEVIKEKVLSISDLNRSTKIWFINSVRRWLEVKLKK</sequence>
<name>A0ABV8X2E2_9LACT</name>
<organism evidence="2 3">
    <name type="scientific">Chungangia koreensis</name>
    <dbReference type="NCBI Taxonomy" id="752657"/>
    <lineage>
        <taxon>Bacteria</taxon>
        <taxon>Bacillati</taxon>
        <taxon>Bacillota</taxon>
        <taxon>Bacilli</taxon>
        <taxon>Lactobacillales</taxon>
        <taxon>Chungangia</taxon>
    </lineage>
</organism>
<dbReference type="PANTHER" id="PTHR11236:SF50">
    <property type="entry name" value="AMINODEOXYCHORISMATE SYNTHASE COMPONENT 1"/>
    <property type="match status" value="1"/>
</dbReference>
<dbReference type="InterPro" id="IPR001544">
    <property type="entry name" value="Aminotrans_IV"/>
</dbReference>
<feature type="domain" description="Chorismate-utilising enzyme C-terminal" evidence="1">
    <location>
        <begin position="112"/>
        <end position="367"/>
    </location>
</feature>
<dbReference type="EC" id="2.6.1.85" evidence="2"/>
<dbReference type="Pfam" id="PF01063">
    <property type="entry name" value="Aminotran_4"/>
    <property type="match status" value="1"/>
</dbReference>
<protein>
    <submittedName>
        <fullName evidence="2">Aminodeoxychorismate synthase component I</fullName>
        <ecNumber evidence="2">2.6.1.85</ecNumber>
    </submittedName>
</protein>
<dbReference type="InterPro" id="IPR019999">
    <property type="entry name" value="Anth_synth_I-like"/>
</dbReference>
<dbReference type="Gene3D" id="3.30.470.10">
    <property type="match status" value="1"/>
</dbReference>
<dbReference type="RefSeq" id="WP_378152243.1">
    <property type="nucleotide sequence ID" value="NZ_JBHSEC010000003.1"/>
</dbReference>
<gene>
    <name evidence="2" type="primary">pabB</name>
    <name evidence="2" type="ORF">ACFOZY_03290</name>
</gene>
<reference evidence="3" key="1">
    <citation type="journal article" date="2019" name="Int. J. Syst. Evol. Microbiol.">
        <title>The Global Catalogue of Microorganisms (GCM) 10K type strain sequencing project: providing services to taxonomists for standard genome sequencing and annotation.</title>
        <authorList>
            <consortium name="The Broad Institute Genomics Platform"/>
            <consortium name="The Broad Institute Genome Sequencing Center for Infectious Disease"/>
            <person name="Wu L."/>
            <person name="Ma J."/>
        </authorList>
    </citation>
    <scope>NUCLEOTIDE SEQUENCE [LARGE SCALE GENOMIC DNA]</scope>
    <source>
        <strain evidence="3">CCUG 59778</strain>
    </source>
</reference>
<dbReference type="NCBIfam" id="TIGR00553">
    <property type="entry name" value="pabB"/>
    <property type="match status" value="1"/>
</dbReference>
<dbReference type="PRINTS" id="PR00095">
    <property type="entry name" value="ANTSNTHASEI"/>
</dbReference>
<evidence type="ECO:0000313" key="3">
    <source>
        <dbReference type="Proteomes" id="UP001595817"/>
    </source>
</evidence>
<dbReference type="InterPro" id="IPR036038">
    <property type="entry name" value="Aminotransferase-like"/>
</dbReference>
<dbReference type="InterPro" id="IPR043132">
    <property type="entry name" value="BCAT-like_C"/>
</dbReference>
<dbReference type="InterPro" id="IPR005801">
    <property type="entry name" value="ADC_synthase"/>
</dbReference>
<evidence type="ECO:0000313" key="2">
    <source>
        <dbReference type="EMBL" id="MFC4409458.1"/>
    </source>
</evidence>
<dbReference type="Proteomes" id="UP001595817">
    <property type="component" value="Unassembled WGS sequence"/>
</dbReference>
<evidence type="ECO:0000259" key="1">
    <source>
        <dbReference type="Pfam" id="PF00425"/>
    </source>
</evidence>
<dbReference type="InterPro" id="IPR015890">
    <property type="entry name" value="Chorismate_C"/>
</dbReference>
<comment type="caution">
    <text evidence="2">The sequence shown here is derived from an EMBL/GenBank/DDBJ whole genome shotgun (WGS) entry which is preliminary data.</text>
</comment>
<dbReference type="Gene3D" id="3.60.120.10">
    <property type="entry name" value="Anthranilate synthase"/>
    <property type="match status" value="1"/>
</dbReference>
<keyword evidence="2" id="KW-0032">Aminotransferase</keyword>
<dbReference type="Pfam" id="PF00425">
    <property type="entry name" value="Chorismate_bind"/>
    <property type="match status" value="1"/>
</dbReference>
<dbReference type="Gene3D" id="3.20.10.10">
    <property type="entry name" value="D-amino Acid Aminotransferase, subunit A, domain 2"/>
    <property type="match status" value="1"/>
</dbReference>
<keyword evidence="2" id="KW-0808">Transferase</keyword>
<proteinExistence type="predicted"/>